<feature type="transmembrane region" description="Helical" evidence="7">
    <location>
        <begin position="73"/>
        <end position="91"/>
    </location>
</feature>
<dbReference type="PROSITE" id="PS50847">
    <property type="entry name" value="GRAM_POS_ANCHORING"/>
    <property type="match status" value="1"/>
</dbReference>
<keyword evidence="7" id="KW-0472">Membrane</keyword>
<evidence type="ECO:0000259" key="8">
    <source>
        <dbReference type="PROSITE" id="PS50847"/>
    </source>
</evidence>
<keyword evidence="3" id="KW-0964">Secreted</keyword>
<evidence type="ECO:0000256" key="6">
    <source>
        <dbReference type="SAM" id="MobiDB-lite"/>
    </source>
</evidence>
<comment type="caution">
    <text evidence="9">The sequence shown here is derived from an EMBL/GenBank/DDBJ whole genome shotgun (WGS) entry which is preliminary data.</text>
</comment>
<feature type="non-terminal residue" evidence="9">
    <location>
        <position position="1"/>
    </location>
</feature>
<comment type="subcellular location">
    <subcellularLocation>
        <location evidence="1">Secreted</location>
        <location evidence="1">Cell wall</location>
        <topology evidence="1">Peptidoglycan-anchor</topology>
    </subcellularLocation>
</comment>
<evidence type="ECO:0000256" key="2">
    <source>
        <dbReference type="ARBA" id="ARBA00022512"/>
    </source>
</evidence>
<accession>A0A841ZZG9</accession>
<keyword evidence="7" id="KW-1133">Transmembrane helix</keyword>
<proteinExistence type="predicted"/>
<evidence type="ECO:0000313" key="10">
    <source>
        <dbReference type="Proteomes" id="UP000586951"/>
    </source>
</evidence>
<dbReference type="AlphaFoldDB" id="A0A841ZZG9"/>
<gene>
    <name evidence="9" type="ORF">HB907_15865</name>
</gene>
<dbReference type="Pfam" id="PF00746">
    <property type="entry name" value="Gram_pos_anchor"/>
    <property type="match status" value="1"/>
</dbReference>
<dbReference type="NCBIfam" id="TIGR01167">
    <property type="entry name" value="LPXTG_anchor"/>
    <property type="match status" value="1"/>
</dbReference>
<keyword evidence="4" id="KW-0732">Signal</keyword>
<sequence>PTDPKTPEGETPTDPKTPEGETPTDSKTPAEETAKNPITTKEMSTHLKNSVNMTKVKSNHSKSGLPHTGDQSSSLLIIYGILLSGLGIFLIKK</sequence>
<keyword evidence="5" id="KW-0572">Peptidoglycan-anchor</keyword>
<protein>
    <submittedName>
        <fullName evidence="9">LPXTG cell wall anchor domain-containing protein</fullName>
    </submittedName>
</protein>
<feature type="domain" description="Gram-positive cocci surface proteins LPxTG" evidence="8">
    <location>
        <begin position="65"/>
        <end position="93"/>
    </location>
</feature>
<evidence type="ECO:0000256" key="7">
    <source>
        <dbReference type="SAM" id="Phobius"/>
    </source>
</evidence>
<evidence type="ECO:0000256" key="1">
    <source>
        <dbReference type="ARBA" id="ARBA00004168"/>
    </source>
</evidence>
<evidence type="ECO:0000256" key="5">
    <source>
        <dbReference type="ARBA" id="ARBA00023088"/>
    </source>
</evidence>
<keyword evidence="7" id="KW-0812">Transmembrane</keyword>
<dbReference type="RefSeq" id="WP_185418846.1">
    <property type="nucleotide sequence ID" value="NZ_JAARRU010000006.1"/>
</dbReference>
<name>A0A841ZZG9_9LIST</name>
<organism evidence="9 10">
    <name type="scientific">Listeria booriae</name>
    <dbReference type="NCBI Taxonomy" id="1552123"/>
    <lineage>
        <taxon>Bacteria</taxon>
        <taxon>Bacillati</taxon>
        <taxon>Bacillota</taxon>
        <taxon>Bacilli</taxon>
        <taxon>Bacillales</taxon>
        <taxon>Listeriaceae</taxon>
        <taxon>Listeria</taxon>
    </lineage>
</organism>
<evidence type="ECO:0000256" key="4">
    <source>
        <dbReference type="ARBA" id="ARBA00022729"/>
    </source>
</evidence>
<reference evidence="9 10" key="1">
    <citation type="submission" date="2020-03" db="EMBL/GenBank/DDBJ databases">
        <title>Soil Listeria distribution.</title>
        <authorList>
            <person name="Liao J."/>
            <person name="Wiedmann M."/>
        </authorList>
    </citation>
    <scope>NUCLEOTIDE SEQUENCE [LARGE SCALE GENOMIC DNA]</scope>
    <source>
        <strain evidence="9 10">FSL L7-1427</strain>
    </source>
</reference>
<dbReference type="EMBL" id="JAARRU010000006">
    <property type="protein sequence ID" value="MBC1566885.1"/>
    <property type="molecule type" value="Genomic_DNA"/>
</dbReference>
<dbReference type="Proteomes" id="UP000586951">
    <property type="component" value="Unassembled WGS sequence"/>
</dbReference>
<keyword evidence="2" id="KW-0134">Cell wall</keyword>
<feature type="region of interest" description="Disordered" evidence="6">
    <location>
        <begin position="1"/>
        <end position="49"/>
    </location>
</feature>
<dbReference type="InterPro" id="IPR019931">
    <property type="entry name" value="LPXTG_anchor"/>
</dbReference>
<evidence type="ECO:0000313" key="9">
    <source>
        <dbReference type="EMBL" id="MBC1566885.1"/>
    </source>
</evidence>
<evidence type="ECO:0000256" key="3">
    <source>
        <dbReference type="ARBA" id="ARBA00022525"/>
    </source>
</evidence>
<feature type="compositionally biased region" description="Polar residues" evidence="6">
    <location>
        <begin position="36"/>
        <end position="49"/>
    </location>
</feature>